<name>A0A8W8IZ83_MAGGI</name>
<feature type="signal peptide" evidence="1">
    <location>
        <begin position="1"/>
        <end position="23"/>
    </location>
</feature>
<keyword evidence="4" id="KW-1185">Reference proteome</keyword>
<dbReference type="Proteomes" id="UP000005408">
    <property type="component" value="Unassembled WGS sequence"/>
</dbReference>
<dbReference type="SUPFAM" id="SSF56436">
    <property type="entry name" value="C-type lectin-like"/>
    <property type="match status" value="1"/>
</dbReference>
<proteinExistence type="predicted"/>
<dbReference type="EnsemblMetazoa" id="G16336.1">
    <property type="protein sequence ID" value="G16336.1:cds"/>
    <property type="gene ID" value="G16336"/>
</dbReference>
<evidence type="ECO:0000313" key="4">
    <source>
        <dbReference type="Proteomes" id="UP000005408"/>
    </source>
</evidence>
<evidence type="ECO:0000259" key="2">
    <source>
        <dbReference type="Pfam" id="PF00024"/>
    </source>
</evidence>
<dbReference type="InterPro" id="IPR003609">
    <property type="entry name" value="Pan_app"/>
</dbReference>
<accession>A0A8W8IZ83</accession>
<dbReference type="AlphaFoldDB" id="A0A8W8IZ83"/>
<organism evidence="3 4">
    <name type="scientific">Magallana gigas</name>
    <name type="common">Pacific oyster</name>
    <name type="synonym">Crassostrea gigas</name>
    <dbReference type="NCBI Taxonomy" id="29159"/>
    <lineage>
        <taxon>Eukaryota</taxon>
        <taxon>Metazoa</taxon>
        <taxon>Spiralia</taxon>
        <taxon>Lophotrochozoa</taxon>
        <taxon>Mollusca</taxon>
        <taxon>Bivalvia</taxon>
        <taxon>Autobranchia</taxon>
        <taxon>Pteriomorphia</taxon>
        <taxon>Ostreida</taxon>
        <taxon>Ostreoidea</taxon>
        <taxon>Ostreidae</taxon>
        <taxon>Magallana</taxon>
    </lineage>
</organism>
<sequence>MSKKLQMMLRFGLIVVLITQVISRQERSFVIAMANVRFDLWIISSLSARSRLDCSRTCEIHSTCLSFEYTPLTGECRLFDTIFLHQDAGVYEIGWQYYIASNRRCRHPFIDGRDLDICFTFVGFHNLTEAKAKCAAIQSSIISITSDEQQDFLTRLAGSSNSVHQFCLLCSTMP</sequence>
<feature type="chain" id="PRO_5036488910" description="Apple domain-containing protein" evidence="1">
    <location>
        <begin position="24"/>
        <end position="174"/>
    </location>
</feature>
<protein>
    <recommendedName>
        <fullName evidence="2">Apple domain-containing protein</fullName>
    </recommendedName>
</protein>
<dbReference type="Pfam" id="PF00024">
    <property type="entry name" value="PAN_1"/>
    <property type="match status" value="1"/>
</dbReference>
<reference evidence="3" key="1">
    <citation type="submission" date="2022-08" db="UniProtKB">
        <authorList>
            <consortium name="EnsemblMetazoa"/>
        </authorList>
    </citation>
    <scope>IDENTIFICATION</scope>
    <source>
        <strain evidence="3">05x7-T-G4-1.051#20</strain>
    </source>
</reference>
<feature type="domain" description="Apple" evidence="2">
    <location>
        <begin position="44"/>
        <end position="80"/>
    </location>
</feature>
<evidence type="ECO:0000313" key="3">
    <source>
        <dbReference type="EnsemblMetazoa" id="G16336.1:cds"/>
    </source>
</evidence>
<dbReference type="SUPFAM" id="SSF57414">
    <property type="entry name" value="Hairpin loop containing domain-like"/>
    <property type="match status" value="1"/>
</dbReference>
<dbReference type="InterPro" id="IPR016187">
    <property type="entry name" value="CTDL_fold"/>
</dbReference>
<evidence type="ECO:0000256" key="1">
    <source>
        <dbReference type="SAM" id="SignalP"/>
    </source>
</evidence>
<keyword evidence="1" id="KW-0732">Signal</keyword>